<evidence type="ECO:0000259" key="4">
    <source>
        <dbReference type="PROSITE" id="PS50056"/>
    </source>
</evidence>
<dbReference type="InterPro" id="IPR020422">
    <property type="entry name" value="TYR_PHOSPHATASE_DUAL_dom"/>
</dbReference>
<dbReference type="GO" id="GO:0016791">
    <property type="term" value="F:phosphatase activity"/>
    <property type="evidence" value="ECO:0007669"/>
    <property type="project" value="UniProtKB-ARBA"/>
</dbReference>
<accession>A0A7S0QSY6</accession>
<dbReference type="PROSITE" id="PS50054">
    <property type="entry name" value="TYR_PHOSPHATASE_DUAL"/>
    <property type="match status" value="1"/>
</dbReference>
<dbReference type="InterPro" id="IPR000387">
    <property type="entry name" value="Tyr_Pase_dom"/>
</dbReference>
<dbReference type="AlphaFoldDB" id="A0A7S0QSY6"/>
<dbReference type="SUPFAM" id="SSF52799">
    <property type="entry name" value="(Phosphotyrosine protein) phosphatases II"/>
    <property type="match status" value="1"/>
</dbReference>
<feature type="transmembrane region" description="Helical" evidence="2">
    <location>
        <begin position="116"/>
        <end position="147"/>
    </location>
</feature>
<dbReference type="InterPro" id="IPR029021">
    <property type="entry name" value="Prot-tyrosine_phosphatase-like"/>
</dbReference>
<organism evidence="5">
    <name type="scientific">Pyramimonas obovata</name>
    <dbReference type="NCBI Taxonomy" id="1411642"/>
    <lineage>
        <taxon>Eukaryota</taxon>
        <taxon>Viridiplantae</taxon>
        <taxon>Chlorophyta</taxon>
        <taxon>Pyramimonadophyceae</taxon>
        <taxon>Pyramimonadales</taxon>
        <taxon>Pyramimonadaceae</taxon>
        <taxon>Pyramimonas</taxon>
        <taxon>Pyramimonas incertae sedis</taxon>
    </lineage>
</organism>
<protein>
    <recommendedName>
        <fullName evidence="6">Tyrosine specific protein phosphatases domain-containing protein</fullName>
    </recommendedName>
</protein>
<proteinExistence type="predicted"/>
<dbReference type="Pfam" id="PF00782">
    <property type="entry name" value="DSPc"/>
    <property type="match status" value="1"/>
</dbReference>
<dbReference type="FunFam" id="3.90.190.10:FF:000157">
    <property type="entry name" value="Protein-tyrosine phosphatase"/>
    <property type="match status" value="1"/>
</dbReference>
<dbReference type="SMART" id="SM00195">
    <property type="entry name" value="DSPc"/>
    <property type="match status" value="1"/>
</dbReference>
<dbReference type="Gene3D" id="3.90.190.10">
    <property type="entry name" value="Protein tyrosine phosphatase superfamily"/>
    <property type="match status" value="1"/>
</dbReference>
<dbReference type="InterPro" id="IPR000340">
    <property type="entry name" value="Dual-sp_phosphatase_cat-dom"/>
</dbReference>
<evidence type="ECO:0000313" key="5">
    <source>
        <dbReference type="EMBL" id="CAD8658007.1"/>
    </source>
</evidence>
<gene>
    <name evidence="5" type="ORF">POBO1169_LOCUS5202</name>
</gene>
<dbReference type="PANTHER" id="PTHR46274:SF6">
    <property type="entry name" value="TYR_PHOSPHATASE_2 DOMAIN-CONTAINING PROTEIN"/>
    <property type="match status" value="1"/>
</dbReference>
<evidence type="ECO:0008006" key="6">
    <source>
        <dbReference type="Google" id="ProtNLM"/>
    </source>
</evidence>
<reference evidence="5" key="1">
    <citation type="submission" date="2021-01" db="EMBL/GenBank/DDBJ databases">
        <authorList>
            <person name="Corre E."/>
            <person name="Pelletier E."/>
            <person name="Niang G."/>
            <person name="Scheremetjew M."/>
            <person name="Finn R."/>
            <person name="Kale V."/>
            <person name="Holt S."/>
            <person name="Cochrane G."/>
            <person name="Meng A."/>
            <person name="Brown T."/>
            <person name="Cohen L."/>
        </authorList>
    </citation>
    <scope>NUCLEOTIDE SEQUENCE</scope>
    <source>
        <strain evidence="5">CCMP722</strain>
    </source>
</reference>
<feature type="domain" description="Tyrosine-protein phosphatase" evidence="3">
    <location>
        <begin position="247"/>
        <end position="393"/>
    </location>
</feature>
<dbReference type="EMBL" id="HBFA01009872">
    <property type="protein sequence ID" value="CAD8658007.1"/>
    <property type="molecule type" value="Transcribed_RNA"/>
</dbReference>
<feature type="transmembrane region" description="Helical" evidence="2">
    <location>
        <begin position="184"/>
        <end position="203"/>
    </location>
</feature>
<feature type="region of interest" description="Disordered" evidence="1">
    <location>
        <begin position="29"/>
        <end position="79"/>
    </location>
</feature>
<evidence type="ECO:0000259" key="3">
    <source>
        <dbReference type="PROSITE" id="PS50054"/>
    </source>
</evidence>
<evidence type="ECO:0000256" key="2">
    <source>
        <dbReference type="SAM" id="Phobius"/>
    </source>
</evidence>
<sequence>MSVSVAAYVTPHRGLRARLGRSLRCLLQARPKPPGKLSSSEGSLAQSAGPRRVRTLCAGDNGDAPEATTTVGGHRNGAKKSIGTNVSLFVGGDEHDTPVGRKGGISVKSTSTNLKFVPILALLGVTGTLAITCPNKIIAYIPFLLVASKVGKPRNKIEVAQGMALGVMWNTWAAVLTLVLSFGYLPLAAGAVLPYVCILSIFLREDISTAGWHGYFLIRFLVDPPLLAIIFATDALGGRFLHDGAGNFLSVIDDHICMSSMPLSSNLPEMREANIRSVVNMCVEYGGPQAGYQAAGIEQLRLPTLDTNQPSFQHLKEGVEFIKRRIKEEPGAKVLIHCKGGRGRAAALTACYYISQGMSPEEAITMMKKKRSVVEPVVTSYPTVMEYAAYSQAQKQ</sequence>
<keyword evidence="2" id="KW-0472">Membrane</keyword>
<dbReference type="PROSITE" id="PS50056">
    <property type="entry name" value="TYR_PHOSPHATASE_2"/>
    <property type="match status" value="1"/>
</dbReference>
<feature type="domain" description="Tyrosine specific protein phosphatases" evidence="4">
    <location>
        <begin position="313"/>
        <end position="371"/>
    </location>
</feature>
<keyword evidence="2" id="KW-0812">Transmembrane</keyword>
<name>A0A7S0QSY6_9CHLO</name>
<keyword evidence="2" id="KW-1133">Transmembrane helix</keyword>
<evidence type="ECO:0000256" key="1">
    <source>
        <dbReference type="SAM" id="MobiDB-lite"/>
    </source>
</evidence>
<dbReference type="PANTHER" id="PTHR46274">
    <property type="entry name" value="PHOSPHATIDYLINOSITOL PHOSPHATASE"/>
    <property type="match status" value="1"/>
</dbReference>
<feature type="compositionally biased region" description="Polar residues" evidence="1">
    <location>
        <begin position="37"/>
        <end position="46"/>
    </location>
</feature>